<dbReference type="AlphaFoldDB" id="A0AAU9JBE9"/>
<protein>
    <submittedName>
        <fullName evidence="1">Uncharacterized protein</fullName>
    </submittedName>
</protein>
<name>A0AAU9JBE9_9CILI</name>
<proteinExistence type="predicted"/>
<keyword evidence="2" id="KW-1185">Reference proteome</keyword>
<organism evidence="1 2">
    <name type="scientific">Blepharisma stoltei</name>
    <dbReference type="NCBI Taxonomy" id="1481888"/>
    <lineage>
        <taxon>Eukaryota</taxon>
        <taxon>Sar</taxon>
        <taxon>Alveolata</taxon>
        <taxon>Ciliophora</taxon>
        <taxon>Postciliodesmatophora</taxon>
        <taxon>Heterotrichea</taxon>
        <taxon>Heterotrichida</taxon>
        <taxon>Blepharismidae</taxon>
        <taxon>Blepharisma</taxon>
    </lineage>
</organism>
<sequence>MALNQSYFSRPGRSSSKTLKILKGGYLSLMASHEMLKGKGITISELNKISEKSTTKDPKKVAVIDEIYNPR</sequence>
<dbReference type="EMBL" id="CAJZBQ010000028">
    <property type="protein sequence ID" value="CAG9321313.1"/>
    <property type="molecule type" value="Genomic_DNA"/>
</dbReference>
<accession>A0AAU9JBE9</accession>
<gene>
    <name evidence="1" type="ORF">BSTOLATCC_MIC28598</name>
</gene>
<evidence type="ECO:0000313" key="1">
    <source>
        <dbReference type="EMBL" id="CAG9321313.1"/>
    </source>
</evidence>
<reference evidence="1" key="1">
    <citation type="submission" date="2021-09" db="EMBL/GenBank/DDBJ databases">
        <authorList>
            <consortium name="AG Swart"/>
            <person name="Singh M."/>
            <person name="Singh A."/>
            <person name="Seah K."/>
            <person name="Emmerich C."/>
        </authorList>
    </citation>
    <scope>NUCLEOTIDE SEQUENCE</scope>
    <source>
        <strain evidence="1">ATCC30299</strain>
    </source>
</reference>
<evidence type="ECO:0000313" key="2">
    <source>
        <dbReference type="Proteomes" id="UP001162131"/>
    </source>
</evidence>
<dbReference type="Proteomes" id="UP001162131">
    <property type="component" value="Unassembled WGS sequence"/>
</dbReference>
<comment type="caution">
    <text evidence="1">The sequence shown here is derived from an EMBL/GenBank/DDBJ whole genome shotgun (WGS) entry which is preliminary data.</text>
</comment>